<dbReference type="Proteomes" id="UP000011996">
    <property type="component" value="Unassembled WGS sequence"/>
</dbReference>
<gene>
    <name evidence="1" type="ORF">RESH_04752</name>
</gene>
<evidence type="ECO:0000313" key="1">
    <source>
        <dbReference type="EMBL" id="EMI24643.1"/>
    </source>
</evidence>
<dbReference type="AlphaFoldDB" id="M5RZ61"/>
<name>M5RZ61_9BACT</name>
<dbReference type="PATRIC" id="fig|1263868.3.peg.5159"/>
<reference evidence="1 2" key="1">
    <citation type="journal article" date="2013" name="Mar. Genomics">
        <title>Expression of sulfatases in Rhodopirellula baltica and the diversity of sulfatases in the genus Rhodopirellula.</title>
        <authorList>
            <person name="Wegner C.E."/>
            <person name="Richter-Heitmann T."/>
            <person name="Klindworth A."/>
            <person name="Klockow C."/>
            <person name="Richter M."/>
            <person name="Achstetter T."/>
            <person name="Glockner F.O."/>
            <person name="Harder J."/>
        </authorList>
    </citation>
    <scope>NUCLEOTIDE SEQUENCE [LARGE SCALE GENOMIC DNA]</scope>
    <source>
        <strain evidence="1 2">SH398</strain>
    </source>
</reference>
<dbReference type="OrthoDB" id="9554219at2"/>
<comment type="caution">
    <text evidence="1">The sequence shown here is derived from an EMBL/GenBank/DDBJ whole genome shotgun (WGS) entry which is preliminary data.</text>
</comment>
<sequence>MTETLHNGWTLRFRPNVHMYCHELTATRGDHELQVSCEDMPSGGVGIWPYSLEFDTATYADLLVALRSWAADLDADYRLYVSRDEFETN</sequence>
<organism evidence="1 2">
    <name type="scientific">Rhodopirellula europaea SH398</name>
    <dbReference type="NCBI Taxonomy" id="1263868"/>
    <lineage>
        <taxon>Bacteria</taxon>
        <taxon>Pseudomonadati</taxon>
        <taxon>Planctomycetota</taxon>
        <taxon>Planctomycetia</taxon>
        <taxon>Pirellulales</taxon>
        <taxon>Pirellulaceae</taxon>
        <taxon>Rhodopirellula</taxon>
    </lineage>
</organism>
<dbReference type="EMBL" id="ANOF01000153">
    <property type="protein sequence ID" value="EMI24643.1"/>
    <property type="molecule type" value="Genomic_DNA"/>
</dbReference>
<evidence type="ECO:0000313" key="2">
    <source>
        <dbReference type="Proteomes" id="UP000011996"/>
    </source>
</evidence>
<protein>
    <submittedName>
        <fullName evidence="1">Integron gene cassette protein</fullName>
    </submittedName>
</protein>
<dbReference type="RefSeq" id="WP_008670219.1">
    <property type="nucleotide sequence ID" value="NZ_ANOF01000153.1"/>
</dbReference>
<proteinExistence type="predicted"/>
<accession>M5RZ61</accession>